<keyword evidence="4 5" id="KW-0472">Membrane</keyword>
<dbReference type="GO" id="GO:0004930">
    <property type="term" value="F:G protein-coupled receptor activity"/>
    <property type="evidence" value="ECO:0007669"/>
    <property type="project" value="InterPro"/>
</dbReference>
<dbReference type="SUPFAM" id="SSF81321">
    <property type="entry name" value="Family A G protein-coupled receptor-like"/>
    <property type="match status" value="1"/>
</dbReference>
<evidence type="ECO:0000313" key="6">
    <source>
        <dbReference type="EMBL" id="ELT93434.1"/>
    </source>
</evidence>
<proteinExistence type="predicted"/>
<dbReference type="EnsemblMetazoa" id="CapteT213738">
    <property type="protein sequence ID" value="CapteP213738"/>
    <property type="gene ID" value="CapteG213738"/>
</dbReference>
<dbReference type="EMBL" id="AMQN01012766">
    <property type="status" value="NOT_ANNOTATED_CDS"/>
    <property type="molecule type" value="Genomic_DNA"/>
</dbReference>
<evidence type="ECO:0008006" key="9">
    <source>
        <dbReference type="Google" id="ProtNLM"/>
    </source>
</evidence>
<gene>
    <name evidence="6" type="ORF">CAPTEDRAFT_213738</name>
</gene>
<keyword evidence="8" id="KW-1185">Reference proteome</keyword>
<reference evidence="7" key="3">
    <citation type="submission" date="2015-06" db="UniProtKB">
        <authorList>
            <consortium name="EnsemblMetazoa"/>
        </authorList>
    </citation>
    <scope>IDENTIFICATION</scope>
</reference>
<feature type="transmembrane region" description="Helical" evidence="5">
    <location>
        <begin position="110"/>
        <end position="135"/>
    </location>
</feature>
<dbReference type="EMBL" id="KB309741">
    <property type="protein sequence ID" value="ELT93434.1"/>
    <property type="molecule type" value="Genomic_DNA"/>
</dbReference>
<evidence type="ECO:0000313" key="8">
    <source>
        <dbReference type="Proteomes" id="UP000014760"/>
    </source>
</evidence>
<organism evidence="6">
    <name type="scientific">Capitella teleta</name>
    <name type="common">Polychaete worm</name>
    <dbReference type="NCBI Taxonomy" id="283909"/>
    <lineage>
        <taxon>Eukaryota</taxon>
        <taxon>Metazoa</taxon>
        <taxon>Spiralia</taxon>
        <taxon>Lophotrochozoa</taxon>
        <taxon>Annelida</taxon>
        <taxon>Polychaeta</taxon>
        <taxon>Sedentaria</taxon>
        <taxon>Scolecida</taxon>
        <taxon>Capitellidae</taxon>
        <taxon>Capitella</taxon>
    </lineage>
</organism>
<keyword evidence="3 5" id="KW-1133">Transmembrane helix</keyword>
<dbReference type="PRINTS" id="PR00237">
    <property type="entry name" value="GPCRRHODOPSN"/>
</dbReference>
<reference evidence="6 8" key="2">
    <citation type="journal article" date="2013" name="Nature">
        <title>Insights into bilaterian evolution from three spiralian genomes.</title>
        <authorList>
            <person name="Simakov O."/>
            <person name="Marletaz F."/>
            <person name="Cho S.J."/>
            <person name="Edsinger-Gonzales E."/>
            <person name="Havlak P."/>
            <person name="Hellsten U."/>
            <person name="Kuo D.H."/>
            <person name="Larsson T."/>
            <person name="Lv J."/>
            <person name="Arendt D."/>
            <person name="Savage R."/>
            <person name="Osoegawa K."/>
            <person name="de Jong P."/>
            <person name="Grimwood J."/>
            <person name="Chapman J.A."/>
            <person name="Shapiro H."/>
            <person name="Aerts A."/>
            <person name="Otillar R.P."/>
            <person name="Terry A.Y."/>
            <person name="Boore J.L."/>
            <person name="Grigoriev I.V."/>
            <person name="Lindberg D.R."/>
            <person name="Seaver E.C."/>
            <person name="Weisblat D.A."/>
            <person name="Putnam N.H."/>
            <person name="Rokhsar D.S."/>
        </authorList>
    </citation>
    <scope>NUCLEOTIDE SEQUENCE</scope>
    <source>
        <strain evidence="6 8">I ESC-2004</strain>
    </source>
</reference>
<evidence type="ECO:0000256" key="2">
    <source>
        <dbReference type="ARBA" id="ARBA00022692"/>
    </source>
</evidence>
<protein>
    <recommendedName>
        <fullName evidence="9">G-protein coupled receptors family 1 profile domain-containing protein</fullName>
    </recommendedName>
</protein>
<name>R7TI82_CAPTE</name>
<dbReference type="InterPro" id="IPR000276">
    <property type="entry name" value="GPCR_Rhodpsn"/>
</dbReference>
<reference evidence="8" key="1">
    <citation type="submission" date="2012-12" db="EMBL/GenBank/DDBJ databases">
        <authorList>
            <person name="Hellsten U."/>
            <person name="Grimwood J."/>
            <person name="Chapman J.A."/>
            <person name="Shapiro H."/>
            <person name="Aerts A."/>
            <person name="Otillar R.P."/>
            <person name="Terry A.Y."/>
            <person name="Boore J.L."/>
            <person name="Simakov O."/>
            <person name="Marletaz F."/>
            <person name="Cho S.-J."/>
            <person name="Edsinger-Gonzales E."/>
            <person name="Havlak P."/>
            <person name="Kuo D.-H."/>
            <person name="Larsson T."/>
            <person name="Lv J."/>
            <person name="Arendt D."/>
            <person name="Savage R."/>
            <person name="Osoegawa K."/>
            <person name="de Jong P."/>
            <person name="Lindberg D.R."/>
            <person name="Seaver E.C."/>
            <person name="Weisblat D.A."/>
            <person name="Putnam N.H."/>
            <person name="Grigoriev I.V."/>
            <person name="Rokhsar D.S."/>
        </authorList>
    </citation>
    <scope>NUCLEOTIDE SEQUENCE</scope>
    <source>
        <strain evidence="8">I ESC-2004</strain>
    </source>
</reference>
<evidence type="ECO:0000256" key="1">
    <source>
        <dbReference type="ARBA" id="ARBA00004370"/>
    </source>
</evidence>
<evidence type="ECO:0000256" key="5">
    <source>
        <dbReference type="SAM" id="Phobius"/>
    </source>
</evidence>
<keyword evidence="2 5" id="KW-0812">Transmembrane</keyword>
<dbReference type="HOGENOM" id="CLU_1138952_0_0_1"/>
<dbReference type="GO" id="GO:0016020">
    <property type="term" value="C:membrane"/>
    <property type="evidence" value="ECO:0007669"/>
    <property type="project" value="UniProtKB-SubCell"/>
</dbReference>
<accession>R7TI82</accession>
<evidence type="ECO:0000256" key="4">
    <source>
        <dbReference type="ARBA" id="ARBA00023136"/>
    </source>
</evidence>
<sequence length="244" mass="27807">MGRGRLDEAAHGQGMTVSMTTATFLEDYKNAILQDPLKFISKNDLFTKSCYIRYKATGHFEMEELFCICYLSCQHIREMRPYERTAIYEFNVISQKEHLTTFLTRRWPWLLAYSIIGLAGIIGNILVLVAIIGYMKKSATHTLMLTITTSDLLTSLMCVPIELYLLPRPYTCNYNVKCLKSEGSSVLSSVIILDPAGTFAWFSGFSVELSIHSDVWCPELGGLIPKLRTHFCIWKSEKTAEMRK</sequence>
<comment type="subcellular location">
    <subcellularLocation>
        <location evidence="1">Membrane</location>
    </subcellularLocation>
</comment>
<dbReference type="Proteomes" id="UP000014760">
    <property type="component" value="Unassembled WGS sequence"/>
</dbReference>
<evidence type="ECO:0000313" key="7">
    <source>
        <dbReference type="EnsemblMetazoa" id="CapteP213738"/>
    </source>
</evidence>
<dbReference type="AlphaFoldDB" id="R7TI82"/>
<evidence type="ECO:0000256" key="3">
    <source>
        <dbReference type="ARBA" id="ARBA00022989"/>
    </source>
</evidence>
<dbReference type="Gene3D" id="1.20.1070.10">
    <property type="entry name" value="Rhodopsin 7-helix transmembrane proteins"/>
    <property type="match status" value="1"/>
</dbReference>